<dbReference type="InterPro" id="IPR023187">
    <property type="entry name" value="Tscrpt_reg_MarR-type_CS"/>
</dbReference>
<dbReference type="PANTHER" id="PTHR42756:SF1">
    <property type="entry name" value="TRANSCRIPTIONAL REPRESSOR OF EMRAB OPERON"/>
    <property type="match status" value="1"/>
</dbReference>
<dbReference type="PROSITE" id="PS01117">
    <property type="entry name" value="HTH_MARR_1"/>
    <property type="match status" value="1"/>
</dbReference>
<comment type="caution">
    <text evidence="5">The sequence shown here is derived from an EMBL/GenBank/DDBJ whole genome shotgun (WGS) entry which is preliminary data.</text>
</comment>
<evidence type="ECO:0000256" key="2">
    <source>
        <dbReference type="ARBA" id="ARBA00023125"/>
    </source>
</evidence>
<keyword evidence="3" id="KW-0804">Transcription</keyword>
<dbReference type="RefSeq" id="WP_208006025.1">
    <property type="nucleotide sequence ID" value="NZ_JAGDFX010000012.1"/>
</dbReference>
<dbReference type="PANTHER" id="PTHR42756">
    <property type="entry name" value="TRANSCRIPTIONAL REGULATOR, MARR"/>
    <property type="match status" value="1"/>
</dbReference>
<keyword evidence="6" id="KW-1185">Reference proteome</keyword>
<dbReference type="Pfam" id="PF12802">
    <property type="entry name" value="MarR_2"/>
    <property type="match status" value="1"/>
</dbReference>
<accession>A0ABS3NHT8</accession>
<gene>
    <name evidence="5" type="ORF">J3U76_11060</name>
</gene>
<dbReference type="Proteomes" id="UP000664882">
    <property type="component" value="Unassembled WGS sequence"/>
</dbReference>
<dbReference type="EMBL" id="JAGDFX010000012">
    <property type="protein sequence ID" value="MBO1520154.1"/>
    <property type="molecule type" value="Genomic_DNA"/>
</dbReference>
<dbReference type="Gene3D" id="1.10.10.10">
    <property type="entry name" value="Winged helix-like DNA-binding domain superfamily/Winged helix DNA-binding domain"/>
    <property type="match status" value="1"/>
</dbReference>
<keyword evidence="2" id="KW-0238">DNA-binding</keyword>
<dbReference type="SMART" id="SM00347">
    <property type="entry name" value="HTH_MARR"/>
    <property type="match status" value="1"/>
</dbReference>
<reference evidence="5 6" key="1">
    <citation type="submission" date="2021-03" db="EMBL/GenBank/DDBJ databases">
        <title>Oceanisphaera sp. nov., isolated from the intestine.</title>
        <authorList>
            <person name="Zhao L.-H."/>
            <person name="Shi L.-F."/>
        </authorList>
    </citation>
    <scope>NUCLEOTIDE SEQUENCE [LARGE SCALE GENOMIC DNA]</scope>
    <source>
        <strain evidence="5 6">DM8</strain>
    </source>
</reference>
<dbReference type="InterPro" id="IPR036390">
    <property type="entry name" value="WH_DNA-bd_sf"/>
</dbReference>
<dbReference type="InterPro" id="IPR036388">
    <property type="entry name" value="WH-like_DNA-bd_sf"/>
</dbReference>
<evidence type="ECO:0000256" key="3">
    <source>
        <dbReference type="ARBA" id="ARBA00023163"/>
    </source>
</evidence>
<dbReference type="PROSITE" id="PS50995">
    <property type="entry name" value="HTH_MARR_2"/>
    <property type="match status" value="1"/>
</dbReference>
<proteinExistence type="predicted"/>
<evidence type="ECO:0000259" key="4">
    <source>
        <dbReference type="PROSITE" id="PS50995"/>
    </source>
</evidence>
<name>A0ABS3NHT8_9GAMM</name>
<evidence type="ECO:0000256" key="1">
    <source>
        <dbReference type="ARBA" id="ARBA00023015"/>
    </source>
</evidence>
<dbReference type="PRINTS" id="PR00598">
    <property type="entry name" value="HTHMARR"/>
</dbReference>
<organism evidence="5 6">
    <name type="scientific">Oceanisphaera pacifica</name>
    <dbReference type="NCBI Taxonomy" id="2818389"/>
    <lineage>
        <taxon>Bacteria</taxon>
        <taxon>Pseudomonadati</taxon>
        <taxon>Pseudomonadota</taxon>
        <taxon>Gammaproteobacteria</taxon>
        <taxon>Aeromonadales</taxon>
        <taxon>Aeromonadaceae</taxon>
        <taxon>Oceanisphaera</taxon>
    </lineage>
</organism>
<sequence length="185" mass="20972">MQNVSENGQDEKLPSEKQALSVLQEDQIDRIVTLWKSARPDLALNSTEVIGRIVRLEYFITRRVLQDLAHYDLNVGEFDVLAALRRHPPSFQLSPNQLQTMVLISSGALTNRINRLESRGLVNRTQAEHDRRGVIVTLTEQGFKVIEEAVKHHLAAESELANTLSDDEQRQIAALLKKMLLVIED</sequence>
<feature type="domain" description="HTH marR-type" evidence="4">
    <location>
        <begin position="46"/>
        <end position="181"/>
    </location>
</feature>
<evidence type="ECO:0000313" key="6">
    <source>
        <dbReference type="Proteomes" id="UP000664882"/>
    </source>
</evidence>
<dbReference type="SUPFAM" id="SSF46785">
    <property type="entry name" value="Winged helix' DNA-binding domain"/>
    <property type="match status" value="1"/>
</dbReference>
<dbReference type="InterPro" id="IPR000835">
    <property type="entry name" value="HTH_MarR-typ"/>
</dbReference>
<protein>
    <submittedName>
        <fullName evidence="5">MarR family transcriptional regulator</fullName>
    </submittedName>
</protein>
<keyword evidence="1" id="KW-0805">Transcription regulation</keyword>
<evidence type="ECO:0000313" key="5">
    <source>
        <dbReference type="EMBL" id="MBO1520154.1"/>
    </source>
</evidence>